<comment type="caution">
    <text evidence="4">The sequence shown here is derived from an EMBL/GenBank/DDBJ whole genome shotgun (WGS) entry which is preliminary data.</text>
</comment>
<dbReference type="InterPro" id="IPR019734">
    <property type="entry name" value="TPR_rpt"/>
</dbReference>
<dbReference type="STRING" id="1802061.A3A93_03625"/>
<gene>
    <name evidence="4" type="ORF">A3A93_03625</name>
</gene>
<dbReference type="PANTHER" id="PTHR45188">
    <property type="entry name" value="DNAJ PROTEIN P58IPK HOMOLOG"/>
    <property type="match status" value="1"/>
</dbReference>
<dbReference type="Gene3D" id="1.25.40.10">
    <property type="entry name" value="Tetratricopeptide repeat domain"/>
    <property type="match status" value="1"/>
</dbReference>
<dbReference type="InterPro" id="IPR011990">
    <property type="entry name" value="TPR-like_helical_dom_sf"/>
</dbReference>
<dbReference type="AlphaFoldDB" id="A0A1F7IYX1"/>
<keyword evidence="2" id="KW-0802">TPR repeat</keyword>
<accession>A0A1F7IYX1</accession>
<organism evidence="4 5">
    <name type="scientific">Candidatus Roizmanbacteria bacterium RIFCSPLOWO2_01_FULL_38_12</name>
    <dbReference type="NCBI Taxonomy" id="1802061"/>
    <lineage>
        <taxon>Bacteria</taxon>
        <taxon>Candidatus Roizmaniibacteriota</taxon>
    </lineage>
</organism>
<dbReference type="PROSITE" id="PS50005">
    <property type="entry name" value="TPR"/>
    <property type="match status" value="1"/>
</dbReference>
<dbReference type="SUPFAM" id="SSF48452">
    <property type="entry name" value="TPR-like"/>
    <property type="match status" value="1"/>
</dbReference>
<dbReference type="EMBL" id="MGAL01000014">
    <property type="protein sequence ID" value="OGK48525.1"/>
    <property type="molecule type" value="Genomic_DNA"/>
</dbReference>
<dbReference type="Proteomes" id="UP000177141">
    <property type="component" value="Unassembled WGS sequence"/>
</dbReference>
<feature type="region of interest" description="Disordered" evidence="3">
    <location>
        <begin position="216"/>
        <end position="266"/>
    </location>
</feature>
<name>A0A1F7IYX1_9BACT</name>
<reference evidence="4 5" key="1">
    <citation type="journal article" date="2016" name="Nat. Commun.">
        <title>Thousands of microbial genomes shed light on interconnected biogeochemical processes in an aquifer system.</title>
        <authorList>
            <person name="Anantharaman K."/>
            <person name="Brown C.T."/>
            <person name="Hug L.A."/>
            <person name="Sharon I."/>
            <person name="Castelle C.J."/>
            <person name="Probst A.J."/>
            <person name="Thomas B.C."/>
            <person name="Singh A."/>
            <person name="Wilkins M.J."/>
            <person name="Karaoz U."/>
            <person name="Brodie E.L."/>
            <person name="Williams K.H."/>
            <person name="Hubbard S.S."/>
            <person name="Banfield J.F."/>
        </authorList>
    </citation>
    <scope>NUCLEOTIDE SEQUENCE [LARGE SCALE GENOMIC DNA]</scope>
</reference>
<evidence type="ECO:0000256" key="2">
    <source>
        <dbReference type="PROSITE-ProRule" id="PRU00339"/>
    </source>
</evidence>
<keyword evidence="1" id="KW-0677">Repeat</keyword>
<evidence type="ECO:0000256" key="3">
    <source>
        <dbReference type="SAM" id="MobiDB-lite"/>
    </source>
</evidence>
<dbReference type="SMART" id="SM00028">
    <property type="entry name" value="TPR"/>
    <property type="match status" value="1"/>
</dbReference>
<feature type="compositionally biased region" description="Acidic residues" evidence="3">
    <location>
        <begin position="234"/>
        <end position="251"/>
    </location>
</feature>
<dbReference type="PANTHER" id="PTHR45188:SF2">
    <property type="entry name" value="DNAJ HOMOLOG SUBFAMILY C MEMBER 7"/>
    <property type="match status" value="1"/>
</dbReference>
<sequence>MTPQEILEQKAIDAAISGFWQEAIEHNRHILKIDSRNIDACLRLGYAYLQVSDLKYAQKFYRKALRLQPKNNIATEHLEKIQILEKKKKLKTNNTNKFDPDLFLEVPGKTRTVQLVNLGKKEDLAGLSVGVEIKLKSKKRRLEVRSMDNEYIGTLPDDISKRLLYFIKESSRYKTYIKEIDLTQVAIFVVEISKGKKVKHYPSFPSNPHTMLNDIQKIENEEKESTDGEHEDSGEIDEDDQWVDFEQEEDKEDLKNYVDVEEEDEE</sequence>
<feature type="compositionally biased region" description="Basic and acidic residues" evidence="3">
    <location>
        <begin position="216"/>
        <end position="233"/>
    </location>
</feature>
<proteinExistence type="predicted"/>
<evidence type="ECO:0000256" key="1">
    <source>
        <dbReference type="ARBA" id="ARBA00022737"/>
    </source>
</evidence>
<dbReference type="PROSITE" id="PS50293">
    <property type="entry name" value="TPR_REGION"/>
    <property type="match status" value="1"/>
</dbReference>
<protein>
    <submittedName>
        <fullName evidence="4">Uncharacterized protein</fullName>
    </submittedName>
</protein>
<evidence type="ECO:0000313" key="4">
    <source>
        <dbReference type="EMBL" id="OGK48525.1"/>
    </source>
</evidence>
<evidence type="ECO:0000313" key="5">
    <source>
        <dbReference type="Proteomes" id="UP000177141"/>
    </source>
</evidence>
<feature type="repeat" description="TPR" evidence="2">
    <location>
        <begin position="38"/>
        <end position="71"/>
    </location>
</feature>